<dbReference type="InterPro" id="IPR033463">
    <property type="entry name" value="sCache_3"/>
</dbReference>
<feature type="domain" description="Methyl-accepting transducer" evidence="9">
    <location>
        <begin position="294"/>
        <end position="569"/>
    </location>
</feature>
<organism evidence="10 11">
    <name type="scientific">Iocasia fonsfrigidae</name>
    <dbReference type="NCBI Taxonomy" id="2682810"/>
    <lineage>
        <taxon>Bacteria</taxon>
        <taxon>Bacillati</taxon>
        <taxon>Bacillota</taxon>
        <taxon>Clostridia</taxon>
        <taxon>Halanaerobiales</taxon>
        <taxon>Halanaerobiaceae</taxon>
        <taxon>Iocasia</taxon>
    </lineage>
</organism>
<feature type="transmembrane region" description="Helical" evidence="8">
    <location>
        <begin position="187"/>
        <end position="210"/>
    </location>
</feature>
<dbReference type="SUPFAM" id="SSF58104">
    <property type="entry name" value="Methyl-accepting chemotaxis protein (MCP) signaling domain"/>
    <property type="match status" value="1"/>
</dbReference>
<keyword evidence="5 8" id="KW-0472">Membrane</keyword>
<dbReference type="Gene3D" id="1.10.287.950">
    <property type="entry name" value="Methyl-accepting chemotaxis protein"/>
    <property type="match status" value="1"/>
</dbReference>
<keyword evidence="2" id="KW-1003">Cell membrane</keyword>
<protein>
    <submittedName>
        <fullName evidence="10">HAMP domain-containing protein</fullName>
    </submittedName>
</protein>
<comment type="similarity">
    <text evidence="7">Belongs to the methyl-accepting chemotaxis (MCP) protein family.</text>
</comment>
<proteinExistence type="inferred from homology"/>
<dbReference type="InterPro" id="IPR029151">
    <property type="entry name" value="Sensor-like_sf"/>
</dbReference>
<dbReference type="SMART" id="SM00283">
    <property type="entry name" value="MA"/>
    <property type="match status" value="1"/>
</dbReference>
<sequence length="570" mass="61276">MHFKDWSIRIKFIVTFVLGISLLVVPSIVVLRIIISNEAKEAAVEKARSDLATGLAIINEKYSGDWKLEGNKLYKGNTLISGNNEVVDYIGELTDDIVTIFANNIRTTTNVKENGQRAVGTPVSDVVVETVLRNGQTYYGEADVIGTLYQTAYTPIKNSQGKIIGIWSLGTSKEFVNGMINSAFKGLAYILLIVLVITLPLIFFISKLIADPLIDLTQIINKLANYDLTYDENSKAVNYLERKDEIGQITNSLVTMQENFSNLINDVKDVANQVAASSEELSASGEQVGETAEQVGSAIENVASGAEEQSAQIEETSKNVEHMISQVKEVNSSSVNMSSSAKTVMGKIKEGKQSVDKSINEIDNVKGDVQGVAGIIESLGKASGEIGGIIEIINSIANQTNLLALNAAIEAARAGEAGKGFSVVAEEIRGLAEDSTKSTEKIANLIKQIQHDVSEAVKKMDKSMSTVNSSVVSIEENGQIFNDINQVSNELMELITGVNEKSKELAENSDKISQAINNVAAVSQEAAGNAEEVAASSEEQIASTEEIVSGARELADVADKLANEVDKFKL</sequence>
<accession>A0A8A7KFP3</accession>
<dbReference type="EMBL" id="CP046640">
    <property type="protein sequence ID" value="QTL96682.1"/>
    <property type="molecule type" value="Genomic_DNA"/>
</dbReference>
<evidence type="ECO:0000313" key="10">
    <source>
        <dbReference type="EMBL" id="QTL96682.1"/>
    </source>
</evidence>
<keyword evidence="4 8" id="KW-1133">Transmembrane helix</keyword>
<comment type="subcellular location">
    <subcellularLocation>
        <location evidence="1">Cell membrane</location>
        <topology evidence="1">Multi-pass membrane protein</topology>
    </subcellularLocation>
</comment>
<evidence type="ECO:0000313" key="11">
    <source>
        <dbReference type="Proteomes" id="UP000665020"/>
    </source>
</evidence>
<dbReference type="InterPro" id="IPR003660">
    <property type="entry name" value="HAMP_dom"/>
</dbReference>
<evidence type="ECO:0000256" key="4">
    <source>
        <dbReference type="ARBA" id="ARBA00022989"/>
    </source>
</evidence>
<dbReference type="PANTHER" id="PTHR32089:SF112">
    <property type="entry name" value="LYSOZYME-LIKE PROTEIN-RELATED"/>
    <property type="match status" value="1"/>
</dbReference>
<dbReference type="Pfam" id="PF00672">
    <property type="entry name" value="HAMP"/>
    <property type="match status" value="1"/>
</dbReference>
<evidence type="ECO:0000256" key="1">
    <source>
        <dbReference type="ARBA" id="ARBA00004651"/>
    </source>
</evidence>
<keyword evidence="6" id="KW-0807">Transducer</keyword>
<evidence type="ECO:0000256" key="6">
    <source>
        <dbReference type="ARBA" id="ARBA00023224"/>
    </source>
</evidence>
<dbReference type="Proteomes" id="UP000665020">
    <property type="component" value="Chromosome"/>
</dbReference>
<dbReference type="PANTHER" id="PTHR32089">
    <property type="entry name" value="METHYL-ACCEPTING CHEMOTAXIS PROTEIN MCPB"/>
    <property type="match status" value="1"/>
</dbReference>
<evidence type="ECO:0000256" key="8">
    <source>
        <dbReference type="SAM" id="Phobius"/>
    </source>
</evidence>
<dbReference type="KEGG" id="ifn:GM661_01180"/>
<dbReference type="RefSeq" id="WP_230868395.1">
    <property type="nucleotide sequence ID" value="NZ_CP046640.1"/>
</dbReference>
<evidence type="ECO:0000256" key="3">
    <source>
        <dbReference type="ARBA" id="ARBA00022692"/>
    </source>
</evidence>
<dbReference type="Gene3D" id="1.10.8.500">
    <property type="entry name" value="HAMP domain in histidine kinase"/>
    <property type="match status" value="1"/>
</dbReference>
<dbReference type="GO" id="GO:0007165">
    <property type="term" value="P:signal transduction"/>
    <property type="evidence" value="ECO:0007669"/>
    <property type="project" value="UniProtKB-KW"/>
</dbReference>
<keyword evidence="3 8" id="KW-0812">Transmembrane</keyword>
<evidence type="ECO:0000256" key="2">
    <source>
        <dbReference type="ARBA" id="ARBA00022475"/>
    </source>
</evidence>
<dbReference type="Pfam" id="PF17202">
    <property type="entry name" value="sCache_3_3"/>
    <property type="match status" value="1"/>
</dbReference>
<gene>
    <name evidence="10" type="ORF">GM661_01180</name>
</gene>
<dbReference type="AlphaFoldDB" id="A0A8A7KFP3"/>
<evidence type="ECO:0000256" key="5">
    <source>
        <dbReference type="ARBA" id="ARBA00023136"/>
    </source>
</evidence>
<dbReference type="SUPFAM" id="SSF103190">
    <property type="entry name" value="Sensory domain-like"/>
    <property type="match status" value="1"/>
</dbReference>
<reference evidence="10" key="1">
    <citation type="submission" date="2019-12" db="EMBL/GenBank/DDBJ databases">
        <authorList>
            <person name="zhang j."/>
            <person name="sun C.M."/>
        </authorList>
    </citation>
    <scope>NUCLEOTIDE SEQUENCE</scope>
    <source>
        <strain evidence="10">NS-1</strain>
    </source>
</reference>
<dbReference type="Pfam" id="PF00015">
    <property type="entry name" value="MCPsignal"/>
    <property type="match status" value="1"/>
</dbReference>
<name>A0A8A7KFP3_9FIRM</name>
<evidence type="ECO:0000259" key="9">
    <source>
        <dbReference type="SMART" id="SM00283"/>
    </source>
</evidence>
<feature type="transmembrane region" description="Helical" evidence="8">
    <location>
        <begin position="12"/>
        <end position="35"/>
    </location>
</feature>
<keyword evidence="11" id="KW-1185">Reference proteome</keyword>
<evidence type="ECO:0000256" key="7">
    <source>
        <dbReference type="ARBA" id="ARBA00029447"/>
    </source>
</evidence>
<dbReference type="InterPro" id="IPR004089">
    <property type="entry name" value="MCPsignal_dom"/>
</dbReference>
<dbReference type="GO" id="GO:0005886">
    <property type="term" value="C:plasma membrane"/>
    <property type="evidence" value="ECO:0007669"/>
    <property type="project" value="UniProtKB-SubCell"/>
</dbReference>